<dbReference type="EMBL" id="UOET01000532">
    <property type="protein sequence ID" value="VAW30546.1"/>
    <property type="molecule type" value="Genomic_DNA"/>
</dbReference>
<name>A0A3B0VEX2_9ZZZZ</name>
<reference evidence="1" key="1">
    <citation type="submission" date="2018-06" db="EMBL/GenBank/DDBJ databases">
        <authorList>
            <person name="Zhirakovskaya E."/>
        </authorList>
    </citation>
    <scope>NUCLEOTIDE SEQUENCE</scope>
</reference>
<dbReference type="AlphaFoldDB" id="A0A3B0VEX2"/>
<evidence type="ECO:0008006" key="2">
    <source>
        <dbReference type="Google" id="ProtNLM"/>
    </source>
</evidence>
<sequence>MKTVFLVLFIVFGLPFGQDAIDYGHKSVYKALRKVTRLENPQMVVLKFPLSVESKEEIRGKYFRIVETNGKNSQYYLYIGRVNSCRAGGCSSSSGEPIENPEYEYFDYFILFDNTATVRLVKVFNYEATHGQEITARGWLKQFSGYTTSKPLEVGKNIDAISGATVSVYAITLDVQDKTRLLREMLLQQSM</sequence>
<organism evidence="1">
    <name type="scientific">hydrothermal vent metagenome</name>
    <dbReference type="NCBI Taxonomy" id="652676"/>
    <lineage>
        <taxon>unclassified sequences</taxon>
        <taxon>metagenomes</taxon>
        <taxon>ecological metagenomes</taxon>
    </lineage>
</organism>
<protein>
    <recommendedName>
        <fullName evidence="2">FMN-binding domain-containing protein</fullName>
    </recommendedName>
</protein>
<evidence type="ECO:0000313" key="1">
    <source>
        <dbReference type="EMBL" id="VAW30546.1"/>
    </source>
</evidence>
<proteinExistence type="predicted"/>
<gene>
    <name evidence="1" type="ORF">MNBD_BACTEROID07-1366</name>
</gene>
<accession>A0A3B0VEX2</accession>